<dbReference type="EMBL" id="VOPW01000001">
    <property type="protein sequence ID" value="TXC65324.1"/>
    <property type="molecule type" value="Genomic_DNA"/>
</dbReference>
<name>A0A5C6TXR4_9BURK</name>
<dbReference type="Proteomes" id="UP000321832">
    <property type="component" value="Unassembled WGS sequence"/>
</dbReference>
<evidence type="ECO:0000313" key="2">
    <source>
        <dbReference type="EMBL" id="TXC65324.1"/>
    </source>
</evidence>
<evidence type="ECO:0000256" key="1">
    <source>
        <dbReference type="SAM" id="MobiDB-lite"/>
    </source>
</evidence>
<organism evidence="2 3">
    <name type="scientific">Piscinibacter aquaticus</name>
    <dbReference type="NCBI Taxonomy" id="392597"/>
    <lineage>
        <taxon>Bacteria</taxon>
        <taxon>Pseudomonadati</taxon>
        <taxon>Pseudomonadota</taxon>
        <taxon>Betaproteobacteria</taxon>
        <taxon>Burkholderiales</taxon>
        <taxon>Sphaerotilaceae</taxon>
        <taxon>Piscinibacter</taxon>
    </lineage>
</organism>
<accession>A0A5C6TXR4</accession>
<feature type="region of interest" description="Disordered" evidence="1">
    <location>
        <begin position="212"/>
        <end position="249"/>
    </location>
</feature>
<evidence type="ECO:0000313" key="3">
    <source>
        <dbReference type="Proteomes" id="UP000321832"/>
    </source>
</evidence>
<keyword evidence="3" id="KW-1185">Reference proteome</keyword>
<reference evidence="2 3" key="1">
    <citation type="submission" date="2019-08" db="EMBL/GenBank/DDBJ databases">
        <authorList>
            <person name="Khan S.A."/>
            <person name="Jeon C.O."/>
            <person name="Jeong S.E."/>
        </authorList>
    </citation>
    <scope>NUCLEOTIDE SEQUENCE [LARGE SCALE GENOMIC DNA]</scope>
    <source>
        <strain evidence="3">IMCC1728</strain>
    </source>
</reference>
<comment type="caution">
    <text evidence="2">The sequence shown here is derived from an EMBL/GenBank/DDBJ whole genome shotgun (WGS) entry which is preliminary data.</text>
</comment>
<feature type="compositionally biased region" description="Polar residues" evidence="1">
    <location>
        <begin position="239"/>
        <end position="249"/>
    </location>
</feature>
<feature type="compositionally biased region" description="Low complexity" evidence="1">
    <location>
        <begin position="212"/>
        <end position="229"/>
    </location>
</feature>
<gene>
    <name evidence="2" type="ORF">FSC37_01995</name>
</gene>
<sequence length="249" mass="27099">MAHLSVIERMIAGDISYDSMGLLDQTHVRFYSPASAFKTFLDAGWLPHLQDQYRVEVPQTHFAAKIVEAAQLLGLPAETAVRNLGCYQMVIVCRKWAMEPLRGAGPSAPPSVIVPVNRPWQYELNIARSPGLKEIDAEIIPVQERTALPPPTPSPRSAPAMPGTCWCTRTSTSPLAAASRWRGCSAAWKRPGARAARSALPGSRLRAAPMAACATPAWSSTARTSSSTRAPRRRCRSTNSPSRSIATRR</sequence>
<dbReference type="AlphaFoldDB" id="A0A5C6TXR4"/>
<protein>
    <submittedName>
        <fullName evidence="2">Uncharacterized protein</fullName>
    </submittedName>
</protein>
<proteinExistence type="predicted"/>